<sequence length="37" mass="4701">MRRLFHFLVNNVREHLVLYLVLWSLLAIIDLIWIWFF</sequence>
<evidence type="ECO:0000313" key="4">
    <source>
        <dbReference type="Proteomes" id="UP000275331"/>
    </source>
</evidence>
<keyword evidence="5" id="KW-1185">Reference proteome</keyword>
<dbReference type="EMBL" id="JAWLOF010000001">
    <property type="protein sequence ID" value="MDV7021343.1"/>
    <property type="molecule type" value="Genomic_DNA"/>
</dbReference>
<dbReference type="Pfam" id="PF10968">
    <property type="entry name" value="DUF2770"/>
    <property type="match status" value="1"/>
</dbReference>
<evidence type="ECO:0000256" key="1">
    <source>
        <dbReference type="SAM" id="Phobius"/>
    </source>
</evidence>
<reference evidence="2 5" key="2">
    <citation type="submission" date="2023-10" db="EMBL/GenBank/DDBJ databases">
        <authorList>
            <person name="Dale J."/>
        </authorList>
    </citation>
    <scope>NUCLEOTIDE SEQUENCE [LARGE SCALE GENOMIC DNA]</scope>
    <source>
        <strain evidence="2 5">2023EL-00970</strain>
    </source>
</reference>
<keyword evidence="1" id="KW-0812">Transmembrane</keyword>
<evidence type="ECO:0000313" key="5">
    <source>
        <dbReference type="Proteomes" id="UP001187066"/>
    </source>
</evidence>
<dbReference type="InterPro" id="IPR024494">
    <property type="entry name" value="DUF2770"/>
</dbReference>
<dbReference type="RefSeq" id="WP_125292140.1">
    <property type="nucleotide sequence ID" value="NZ_CP100494.1"/>
</dbReference>
<comment type="caution">
    <text evidence="3">The sequence shown here is derived from an EMBL/GenBank/DDBJ whole genome shotgun (WGS) entry which is preliminary data.</text>
</comment>
<dbReference type="AlphaFoldDB" id="A0A427V8M2"/>
<accession>A0A427V8M2</accession>
<dbReference type="EMBL" id="RHXB01000001">
    <property type="protein sequence ID" value="RSE29088.1"/>
    <property type="molecule type" value="Genomic_DNA"/>
</dbReference>
<name>A0A427V8M2_9ENTR</name>
<reference evidence="3 4" key="1">
    <citation type="submission" date="2018-10" db="EMBL/GenBank/DDBJ databases">
        <title>Transmission dynamics of multidrug resistant bacteria on intensive care unit surfaces.</title>
        <authorList>
            <person name="D'Souza A.W."/>
            <person name="Potter R.F."/>
            <person name="Wallace M."/>
            <person name="Shupe A."/>
            <person name="Patel S."/>
            <person name="Sun S."/>
            <person name="Gul D."/>
            <person name="Kwon J.H."/>
            <person name="Andleeb S."/>
            <person name="Burnham C.-A.D."/>
            <person name="Dantas G."/>
        </authorList>
    </citation>
    <scope>NUCLEOTIDE SEQUENCE [LARGE SCALE GENOMIC DNA]</scope>
    <source>
        <strain evidence="3 4">AS_373</strain>
    </source>
</reference>
<dbReference type="GeneID" id="84664694"/>
<gene>
    <name evidence="3" type="ORF">EGT71_00800</name>
    <name evidence="2" type="ORF">R4P48_01415</name>
</gene>
<proteinExistence type="predicted"/>
<dbReference type="Proteomes" id="UP000275331">
    <property type="component" value="Unassembled WGS sequence"/>
</dbReference>
<protein>
    <submittedName>
        <fullName evidence="3">DUF2770 domain-containing protein</fullName>
    </submittedName>
    <submittedName>
        <fullName evidence="2">YceO family protein</fullName>
    </submittedName>
</protein>
<keyword evidence="1" id="KW-1133">Transmembrane helix</keyword>
<evidence type="ECO:0000313" key="2">
    <source>
        <dbReference type="EMBL" id="MDV7021343.1"/>
    </source>
</evidence>
<evidence type="ECO:0000313" key="3">
    <source>
        <dbReference type="EMBL" id="RSE29088.1"/>
    </source>
</evidence>
<keyword evidence="1" id="KW-0472">Membrane</keyword>
<feature type="transmembrane region" description="Helical" evidence="1">
    <location>
        <begin position="16"/>
        <end position="36"/>
    </location>
</feature>
<organism evidence="3 4">
    <name type="scientific">Atlantibacter subterraneus</name>
    <dbReference type="NCBI Taxonomy" id="255519"/>
    <lineage>
        <taxon>Bacteria</taxon>
        <taxon>Pseudomonadati</taxon>
        <taxon>Pseudomonadota</taxon>
        <taxon>Gammaproteobacteria</taxon>
        <taxon>Enterobacterales</taxon>
        <taxon>Enterobacteriaceae</taxon>
        <taxon>Atlantibacter</taxon>
    </lineage>
</organism>
<dbReference type="Proteomes" id="UP001187066">
    <property type="component" value="Unassembled WGS sequence"/>
</dbReference>